<dbReference type="RefSeq" id="WP_127835575.1">
    <property type="nucleotide sequence ID" value="NZ_CP032680.1"/>
</dbReference>
<gene>
    <name evidence="1" type="ORF">D7321_03200</name>
</gene>
<dbReference type="Proteomes" id="UP000283758">
    <property type="component" value="Chromosome"/>
</dbReference>
<evidence type="ECO:0000313" key="2">
    <source>
        <dbReference type="Proteomes" id="UP000283758"/>
    </source>
</evidence>
<proteinExistence type="predicted"/>
<dbReference type="AlphaFoldDB" id="A0A9W3Z095"/>
<protein>
    <submittedName>
        <fullName evidence="1">Uncharacterized protein</fullName>
    </submittedName>
</protein>
<dbReference type="EMBL" id="CP032680">
    <property type="protein sequence ID" value="AZZ67165.1"/>
    <property type="molecule type" value="Genomic_DNA"/>
</dbReference>
<reference evidence="1 2" key="1">
    <citation type="submission" date="2018-10" db="EMBL/GenBank/DDBJ databases">
        <title>Complete genome sequencing of Lactobacillus johnsonii ZLJ010.</title>
        <authorList>
            <person name="Zhang W."/>
            <person name="Ji H."/>
            <person name="Wang J."/>
            <person name="Zhang D."/>
            <person name="Liu H."/>
            <person name="Wang S."/>
            <person name="Wang Y."/>
        </authorList>
    </citation>
    <scope>NUCLEOTIDE SEQUENCE [LARGE SCALE GENOMIC DNA]</scope>
    <source>
        <strain evidence="1 2">ZLJ010</strain>
    </source>
</reference>
<accession>A0A9W3Z095</accession>
<evidence type="ECO:0000313" key="1">
    <source>
        <dbReference type="EMBL" id="AZZ67165.1"/>
    </source>
</evidence>
<name>A0A9W3Z095_LACJH</name>
<organism evidence="1 2">
    <name type="scientific">Lactobacillus johnsonii</name>
    <dbReference type="NCBI Taxonomy" id="33959"/>
    <lineage>
        <taxon>Bacteria</taxon>
        <taxon>Bacillati</taxon>
        <taxon>Bacillota</taxon>
        <taxon>Bacilli</taxon>
        <taxon>Lactobacillales</taxon>
        <taxon>Lactobacillaceae</taxon>
        <taxon>Lactobacillus</taxon>
    </lineage>
</organism>
<sequence>MGKFNFKNYDRKNRNYGNNDLNIDRLSRELIDTPRRSTNYGHRGMQNQAPRVGVNLQLMSGQFLKTAEFTVDDIAEALDQGKRWLKQKNGGAINLGYVVSYSPYKFYSKDDSRPGKQRYEY</sequence>